<organism evidence="1 2">
    <name type="scientific">Amanita muscaria (strain Koide BX008)</name>
    <dbReference type="NCBI Taxonomy" id="946122"/>
    <lineage>
        <taxon>Eukaryota</taxon>
        <taxon>Fungi</taxon>
        <taxon>Dikarya</taxon>
        <taxon>Basidiomycota</taxon>
        <taxon>Agaricomycotina</taxon>
        <taxon>Agaricomycetes</taxon>
        <taxon>Agaricomycetidae</taxon>
        <taxon>Agaricales</taxon>
        <taxon>Pluteineae</taxon>
        <taxon>Amanitaceae</taxon>
        <taxon>Amanita</taxon>
    </lineage>
</organism>
<dbReference type="InParanoid" id="A0A0C2WC50"/>
<dbReference type="PROSITE" id="PS51257">
    <property type="entry name" value="PROKAR_LIPOPROTEIN"/>
    <property type="match status" value="1"/>
</dbReference>
<dbReference type="HOGENOM" id="CLU_2589202_0_0_1"/>
<evidence type="ECO:0000313" key="1">
    <source>
        <dbReference type="EMBL" id="KIL58882.1"/>
    </source>
</evidence>
<evidence type="ECO:0000313" key="2">
    <source>
        <dbReference type="Proteomes" id="UP000054549"/>
    </source>
</evidence>
<reference evidence="1 2" key="1">
    <citation type="submission" date="2014-04" db="EMBL/GenBank/DDBJ databases">
        <title>Evolutionary Origins and Diversification of the Mycorrhizal Mutualists.</title>
        <authorList>
            <consortium name="DOE Joint Genome Institute"/>
            <consortium name="Mycorrhizal Genomics Consortium"/>
            <person name="Kohler A."/>
            <person name="Kuo A."/>
            <person name="Nagy L.G."/>
            <person name="Floudas D."/>
            <person name="Copeland A."/>
            <person name="Barry K.W."/>
            <person name="Cichocki N."/>
            <person name="Veneault-Fourrey C."/>
            <person name="LaButti K."/>
            <person name="Lindquist E.A."/>
            <person name="Lipzen A."/>
            <person name="Lundell T."/>
            <person name="Morin E."/>
            <person name="Murat C."/>
            <person name="Riley R."/>
            <person name="Ohm R."/>
            <person name="Sun H."/>
            <person name="Tunlid A."/>
            <person name="Henrissat B."/>
            <person name="Grigoriev I.V."/>
            <person name="Hibbett D.S."/>
            <person name="Martin F."/>
        </authorList>
    </citation>
    <scope>NUCLEOTIDE SEQUENCE [LARGE SCALE GENOMIC DNA]</scope>
    <source>
        <strain evidence="1 2">Koide BX008</strain>
    </source>
</reference>
<name>A0A0C2WC50_AMAMK</name>
<accession>A0A0C2WC50</accession>
<dbReference type="EMBL" id="KN818327">
    <property type="protein sequence ID" value="KIL58882.1"/>
    <property type="molecule type" value="Genomic_DNA"/>
</dbReference>
<dbReference type="AlphaFoldDB" id="A0A0C2WC50"/>
<sequence>MTDDRARFFYNARRYCNVYLFMISIAACHDAVQGGIGAFYFVPVRVIYVVVMWGTHQVTAEGREDETAGLRAPHLTPMCQ</sequence>
<proteinExistence type="predicted"/>
<dbReference type="Proteomes" id="UP000054549">
    <property type="component" value="Unassembled WGS sequence"/>
</dbReference>
<gene>
    <name evidence="1" type="ORF">M378DRAFT_170065</name>
</gene>
<keyword evidence="2" id="KW-1185">Reference proteome</keyword>
<protein>
    <submittedName>
        <fullName evidence="1">Uncharacterized protein</fullName>
    </submittedName>
</protein>